<feature type="transmembrane region" description="Helical" evidence="6">
    <location>
        <begin position="35"/>
        <end position="60"/>
    </location>
</feature>
<dbReference type="PANTHER" id="PTHR11206">
    <property type="entry name" value="MULTIDRUG RESISTANCE PROTEIN"/>
    <property type="match status" value="1"/>
</dbReference>
<keyword evidence="7" id="KW-0732">Signal</keyword>
<feature type="transmembrane region" description="Helical" evidence="6">
    <location>
        <begin position="410"/>
        <end position="434"/>
    </location>
</feature>
<feature type="transmembrane region" description="Helical" evidence="6">
    <location>
        <begin position="164"/>
        <end position="186"/>
    </location>
</feature>
<dbReference type="InterPro" id="IPR002528">
    <property type="entry name" value="MATE_fam"/>
</dbReference>
<proteinExistence type="inferred from homology"/>
<dbReference type="AlphaFoldDB" id="A0AAV9IQ05"/>
<name>A0AAV9IQ05_CYACA</name>
<protein>
    <recommendedName>
        <fullName evidence="10">Multidrug and toxic compound extrusion protein</fullName>
    </recommendedName>
</protein>
<dbReference type="GO" id="GO:1990961">
    <property type="term" value="P:xenobiotic detoxification by transmembrane export across the plasma membrane"/>
    <property type="evidence" value="ECO:0007669"/>
    <property type="project" value="InterPro"/>
</dbReference>
<evidence type="ECO:0000256" key="1">
    <source>
        <dbReference type="ARBA" id="ARBA00004141"/>
    </source>
</evidence>
<evidence type="ECO:0000256" key="4">
    <source>
        <dbReference type="ARBA" id="ARBA00022989"/>
    </source>
</evidence>
<feature type="transmembrane region" description="Helical" evidence="6">
    <location>
        <begin position="339"/>
        <end position="358"/>
    </location>
</feature>
<feature type="transmembrane region" description="Helical" evidence="6">
    <location>
        <begin position="300"/>
        <end position="319"/>
    </location>
</feature>
<dbReference type="GO" id="GO:0015297">
    <property type="term" value="F:antiporter activity"/>
    <property type="evidence" value="ECO:0007669"/>
    <property type="project" value="InterPro"/>
</dbReference>
<comment type="subcellular location">
    <subcellularLocation>
        <location evidence="1">Membrane</location>
        <topology evidence="1">Multi-pass membrane protein</topology>
    </subcellularLocation>
</comment>
<evidence type="ECO:0000256" key="7">
    <source>
        <dbReference type="SAM" id="SignalP"/>
    </source>
</evidence>
<evidence type="ECO:0000256" key="6">
    <source>
        <dbReference type="SAM" id="Phobius"/>
    </source>
</evidence>
<evidence type="ECO:0000256" key="2">
    <source>
        <dbReference type="ARBA" id="ARBA00010199"/>
    </source>
</evidence>
<dbReference type="GO" id="GO:0042910">
    <property type="term" value="F:xenobiotic transmembrane transporter activity"/>
    <property type="evidence" value="ECO:0007669"/>
    <property type="project" value="InterPro"/>
</dbReference>
<evidence type="ECO:0000313" key="9">
    <source>
        <dbReference type="Proteomes" id="UP001301350"/>
    </source>
</evidence>
<keyword evidence="9" id="KW-1185">Reference proteome</keyword>
<dbReference type="EMBL" id="JANCYW010000001">
    <property type="protein sequence ID" value="KAK4534098.1"/>
    <property type="molecule type" value="Genomic_DNA"/>
</dbReference>
<dbReference type="Pfam" id="PF01554">
    <property type="entry name" value="MatE"/>
    <property type="match status" value="2"/>
</dbReference>
<comment type="similarity">
    <text evidence="2">Belongs to the multi antimicrobial extrusion (MATE) (TC 2.A.66.1) family.</text>
</comment>
<organism evidence="8 9">
    <name type="scientific">Cyanidium caldarium</name>
    <name type="common">Red alga</name>
    <dbReference type="NCBI Taxonomy" id="2771"/>
    <lineage>
        <taxon>Eukaryota</taxon>
        <taxon>Rhodophyta</taxon>
        <taxon>Bangiophyceae</taxon>
        <taxon>Cyanidiales</taxon>
        <taxon>Cyanidiaceae</taxon>
        <taxon>Cyanidium</taxon>
    </lineage>
</organism>
<reference evidence="8 9" key="1">
    <citation type="submission" date="2022-07" db="EMBL/GenBank/DDBJ databases">
        <title>Genome-wide signatures of adaptation to extreme environments.</title>
        <authorList>
            <person name="Cho C.H."/>
            <person name="Yoon H.S."/>
        </authorList>
    </citation>
    <scope>NUCLEOTIDE SEQUENCE [LARGE SCALE GENOMIC DNA]</scope>
    <source>
        <strain evidence="8 9">DBV 063 E5</strain>
    </source>
</reference>
<keyword evidence="3 6" id="KW-0812">Transmembrane</keyword>
<keyword evidence="5 6" id="KW-0472">Membrane</keyword>
<feature type="transmembrane region" description="Helical" evidence="6">
    <location>
        <begin position="72"/>
        <end position="99"/>
    </location>
</feature>
<feature type="transmembrane region" description="Helical" evidence="6">
    <location>
        <begin position="192"/>
        <end position="215"/>
    </location>
</feature>
<dbReference type="GO" id="GO:0016020">
    <property type="term" value="C:membrane"/>
    <property type="evidence" value="ECO:0007669"/>
    <property type="project" value="UniProtKB-SubCell"/>
</dbReference>
<gene>
    <name evidence="8" type="ORF">CDCA_CDCA01G0123</name>
</gene>
<dbReference type="InterPro" id="IPR045069">
    <property type="entry name" value="MATE_euk"/>
</dbReference>
<comment type="caution">
    <text evidence="8">The sequence shown here is derived from an EMBL/GenBank/DDBJ whole genome shotgun (WGS) entry which is preliminary data.</text>
</comment>
<accession>A0AAV9IQ05</accession>
<keyword evidence="4 6" id="KW-1133">Transmembrane helix</keyword>
<feature type="transmembrane region" description="Helical" evidence="6">
    <location>
        <begin position="130"/>
        <end position="152"/>
    </location>
</feature>
<evidence type="ECO:0000256" key="3">
    <source>
        <dbReference type="ARBA" id="ARBA00022692"/>
    </source>
</evidence>
<dbReference type="Proteomes" id="UP001301350">
    <property type="component" value="Unassembled WGS sequence"/>
</dbReference>
<evidence type="ECO:0000256" key="5">
    <source>
        <dbReference type="ARBA" id="ARBA00023136"/>
    </source>
</evidence>
<dbReference type="CDD" id="cd13132">
    <property type="entry name" value="MATE_eukaryotic"/>
    <property type="match status" value="1"/>
</dbReference>
<evidence type="ECO:0000313" key="8">
    <source>
        <dbReference type="EMBL" id="KAK4534098.1"/>
    </source>
</evidence>
<feature type="transmembrane region" description="Helical" evidence="6">
    <location>
        <begin position="440"/>
        <end position="464"/>
    </location>
</feature>
<feature type="chain" id="PRO_5043945151" description="Multidrug and toxic compound extrusion protein" evidence="7">
    <location>
        <begin position="19"/>
        <end position="494"/>
    </location>
</feature>
<evidence type="ECO:0008006" key="10">
    <source>
        <dbReference type="Google" id="ProtNLM"/>
    </source>
</evidence>
<sequence>MMSLSLPVLLSYVGQASLSVVCTAYLGHLNDAAVLAAAGLGVSFVNITGNAIVAGFCSALDTLCANAFGSGHYATVTVVTMRGAVIMALLLVPAIAYAWGWGARPALSWLVLRRSGGGGGEATAHASNEAVVVLAASFARWSTIGLVPMIGYEVMKRYLQAQGIVVPIIYVTLTAAVANALLQHLLVHRLQLGIVGASVSLALSNWVLLFMLAMVTRRWRLGEQTWLGRHETTTSTSDTRYRFWIRALFTEWLPFLELAVPGVALVLLEWGAFEVTLFMAARLPASQGATPADAIAAQSVLMNAVYFCFMLPLSIHIGASIRVGNLVGAGQAVAARHAAHTALAFAAVTGIALALLLYGGRGWWPLFFTNNADIAQRVSATAGYVALFELQDCLQYTGVGIVKGIGKQTVGALAGLGGFWLGAIPIGTLCAFVFQKGVAGIWMGFVLGELLLATFYISYIGLCVRWHDEVRLVRTRIEANELTPEVDGFQALPS</sequence>
<feature type="signal peptide" evidence="7">
    <location>
        <begin position="1"/>
        <end position="18"/>
    </location>
</feature>